<keyword evidence="3" id="KW-1185">Reference proteome</keyword>
<proteinExistence type="predicted"/>
<gene>
    <name evidence="2" type="ORF">L288_13075</name>
</gene>
<dbReference type="InterPro" id="IPR025166">
    <property type="entry name" value="Integrase_DNA_bind_dom"/>
</dbReference>
<accession>T0I6V9</accession>
<dbReference type="Proteomes" id="UP000015525">
    <property type="component" value="Unassembled WGS sequence"/>
</dbReference>
<sequence>MLLFLVLSDRPGFAGKTTMLTYIQINAAKPKAKAWTLSDSQGLHLQIQPNGSKLWRFKYRFLAAKSGSPWLTGGKGRKLPPA</sequence>
<organism evidence="2 3">
    <name type="scientific">Sphingobium quisquiliarum P25</name>
    <dbReference type="NCBI Taxonomy" id="1329909"/>
    <lineage>
        <taxon>Bacteria</taxon>
        <taxon>Pseudomonadati</taxon>
        <taxon>Pseudomonadota</taxon>
        <taxon>Alphaproteobacteria</taxon>
        <taxon>Sphingomonadales</taxon>
        <taxon>Sphingomonadaceae</taxon>
        <taxon>Sphingobium</taxon>
    </lineage>
</organism>
<evidence type="ECO:0000313" key="2">
    <source>
        <dbReference type="EMBL" id="EQB05339.1"/>
    </source>
</evidence>
<dbReference type="Pfam" id="PF13356">
    <property type="entry name" value="Arm-DNA-bind_3"/>
    <property type="match status" value="1"/>
</dbReference>
<evidence type="ECO:0000259" key="1">
    <source>
        <dbReference type="Pfam" id="PF13356"/>
    </source>
</evidence>
<dbReference type="EMBL" id="ATHO01000110">
    <property type="protein sequence ID" value="EQB05339.1"/>
    <property type="molecule type" value="Genomic_DNA"/>
</dbReference>
<evidence type="ECO:0000313" key="3">
    <source>
        <dbReference type="Proteomes" id="UP000015525"/>
    </source>
</evidence>
<dbReference type="Gene3D" id="3.30.160.390">
    <property type="entry name" value="Integrase, DNA-binding domain"/>
    <property type="match status" value="1"/>
</dbReference>
<reference evidence="2 3" key="1">
    <citation type="journal article" date="2013" name="Genome Announc.">
        <title>Draft Genome Sequence of Sphingobium quisquiliarum Strain P25T, a Novel Hexachlorocyclohexane (HCH)-Degrading Bacterium Isolated from an HCH Dumpsite.</title>
        <authorList>
            <person name="Kumar Singh A."/>
            <person name="Sangwan N."/>
            <person name="Sharma A."/>
            <person name="Gupta V."/>
            <person name="Khurana J.P."/>
            <person name="Lal R."/>
        </authorList>
    </citation>
    <scope>NUCLEOTIDE SEQUENCE [LARGE SCALE GENOMIC DNA]</scope>
    <source>
        <strain evidence="2 3">P25</strain>
    </source>
</reference>
<protein>
    <recommendedName>
        <fullName evidence="1">Integrase DNA-binding domain-containing protein</fullName>
    </recommendedName>
</protein>
<name>T0I6V9_9SPHN</name>
<dbReference type="AlphaFoldDB" id="T0I6V9"/>
<dbReference type="InterPro" id="IPR038488">
    <property type="entry name" value="Integrase_DNA-bd_sf"/>
</dbReference>
<feature type="domain" description="Integrase DNA-binding" evidence="1">
    <location>
        <begin position="20"/>
        <end position="65"/>
    </location>
</feature>
<comment type="caution">
    <text evidence="2">The sequence shown here is derived from an EMBL/GenBank/DDBJ whole genome shotgun (WGS) entry which is preliminary data.</text>
</comment>